<dbReference type="GO" id="GO:0003899">
    <property type="term" value="F:DNA-directed RNA polymerase activity"/>
    <property type="evidence" value="ECO:0007669"/>
    <property type="project" value="UniProtKB-EC"/>
</dbReference>
<sequence length="333" mass="36997">MSADADRCRHAIFAEGNAAALAYQSLACPDGFDMQKSKSFDALVSNAENAKDATHPLFNIEDFYFNENKTGILDKKMRGFMNDVSTRVAPLLESGMLKRFPANNMVDIIMSGSKGSMVNLGQISLALGQQELEGKRVPFMMSGKTLPCFRKLEMCPSAGGFIFERFLTGINPATFFFHSMAGREGLIDTAIKTANSGYLQRCLAKHLESVYVRNDRKVMSGDRIVQFKFGDDGLDITKCSYLKNFDFYMQNFDHFKKSSRIEDELDTPATSNNSYGYDADLIPEDYAESIKKLPVHLANFMYNRFINSLTNPGHAVGIIAAQSIGEPSTTDDS</sequence>
<evidence type="ECO:0000256" key="6">
    <source>
        <dbReference type="ARBA" id="ARBA00023163"/>
    </source>
</evidence>
<dbReference type="InParanoid" id="L2GNK0"/>
<accession>L2GNK0</accession>
<feature type="domain" description="RNA polymerase Rpb1" evidence="8">
    <location>
        <begin position="74"/>
        <end position="162"/>
    </location>
</feature>
<dbReference type="Gene3D" id="6.20.50.80">
    <property type="match status" value="1"/>
</dbReference>
<evidence type="ECO:0000256" key="3">
    <source>
        <dbReference type="ARBA" id="ARBA00022478"/>
    </source>
</evidence>
<dbReference type="EMBL" id="JH370134">
    <property type="protein sequence ID" value="ELA42184.1"/>
    <property type="molecule type" value="Genomic_DNA"/>
</dbReference>
<keyword evidence="4" id="KW-0808">Transferase</keyword>
<keyword evidence="5" id="KW-0548">Nucleotidyltransferase</keyword>
<dbReference type="GO" id="GO:0006351">
    <property type="term" value="P:DNA-templated transcription"/>
    <property type="evidence" value="ECO:0007669"/>
    <property type="project" value="InterPro"/>
</dbReference>
<dbReference type="PANTHER" id="PTHR19376">
    <property type="entry name" value="DNA-DIRECTED RNA POLYMERASE"/>
    <property type="match status" value="1"/>
</dbReference>
<evidence type="ECO:0000313" key="9">
    <source>
        <dbReference type="EMBL" id="ELA42184.1"/>
    </source>
</evidence>
<evidence type="ECO:0000256" key="1">
    <source>
        <dbReference type="ARBA" id="ARBA00006460"/>
    </source>
</evidence>
<feature type="domain" description="RNA polymerase Rpb1" evidence="7">
    <location>
        <begin position="169"/>
        <end position="329"/>
    </location>
</feature>
<dbReference type="Gene3D" id="6.10.250.2940">
    <property type="match status" value="1"/>
</dbReference>
<dbReference type="Proteomes" id="UP000011082">
    <property type="component" value="Unassembled WGS sequence"/>
</dbReference>
<keyword evidence="10" id="KW-1185">Reference proteome</keyword>
<evidence type="ECO:0000256" key="2">
    <source>
        <dbReference type="ARBA" id="ARBA00012418"/>
    </source>
</evidence>
<dbReference type="SUPFAM" id="SSF64484">
    <property type="entry name" value="beta and beta-prime subunits of DNA dependent RNA-polymerase"/>
    <property type="match status" value="1"/>
</dbReference>
<proteinExistence type="inferred from homology"/>
<dbReference type="STRING" id="993615.L2GNK0"/>
<evidence type="ECO:0000259" key="8">
    <source>
        <dbReference type="Pfam" id="PF05000"/>
    </source>
</evidence>
<protein>
    <recommendedName>
        <fullName evidence="2">DNA-directed RNA polymerase</fullName>
        <ecNumber evidence="2">2.7.7.6</ecNumber>
    </recommendedName>
</protein>
<keyword evidence="3" id="KW-0240">DNA-directed RNA polymerase</keyword>
<evidence type="ECO:0000313" key="10">
    <source>
        <dbReference type="Proteomes" id="UP000011082"/>
    </source>
</evidence>
<dbReference type="OrthoDB" id="270392at2759"/>
<evidence type="ECO:0000256" key="4">
    <source>
        <dbReference type="ARBA" id="ARBA00022679"/>
    </source>
</evidence>
<dbReference type="VEuPathDB" id="MicrosporidiaDB:VICG_00827"/>
<dbReference type="InterPro" id="IPR045867">
    <property type="entry name" value="DNA-dir_RpoC_beta_prime"/>
</dbReference>
<evidence type="ECO:0000259" key="7">
    <source>
        <dbReference type="Pfam" id="PF04998"/>
    </source>
</evidence>
<dbReference type="Gene3D" id="1.10.132.30">
    <property type="match status" value="1"/>
</dbReference>
<dbReference type="AlphaFoldDB" id="L2GNK0"/>
<evidence type="ECO:0000256" key="5">
    <source>
        <dbReference type="ARBA" id="ARBA00022695"/>
    </source>
</evidence>
<dbReference type="GO" id="GO:0005736">
    <property type="term" value="C:RNA polymerase I complex"/>
    <property type="evidence" value="ECO:0007669"/>
    <property type="project" value="TreeGrafter"/>
</dbReference>
<dbReference type="HOGENOM" id="CLU_834719_0_0_1"/>
<organism evidence="9 10">
    <name type="scientific">Vittaforma corneae (strain ATCC 50505)</name>
    <name type="common">Microsporidian parasite</name>
    <name type="synonym">Nosema corneum</name>
    <dbReference type="NCBI Taxonomy" id="993615"/>
    <lineage>
        <taxon>Eukaryota</taxon>
        <taxon>Fungi</taxon>
        <taxon>Fungi incertae sedis</taxon>
        <taxon>Microsporidia</taxon>
        <taxon>Nosematidae</taxon>
        <taxon>Vittaforma</taxon>
    </lineage>
</organism>
<name>L2GNK0_VITCO</name>
<dbReference type="PANTHER" id="PTHR19376:SF11">
    <property type="entry name" value="DNA-DIRECTED RNA POLYMERASE I SUBUNIT RPA1"/>
    <property type="match status" value="1"/>
</dbReference>
<dbReference type="GO" id="GO:0003677">
    <property type="term" value="F:DNA binding"/>
    <property type="evidence" value="ECO:0007669"/>
    <property type="project" value="InterPro"/>
</dbReference>
<keyword evidence="6" id="KW-0804">Transcription</keyword>
<dbReference type="InterPro" id="IPR007083">
    <property type="entry name" value="RNA_pol_Rpb1_4"/>
</dbReference>
<dbReference type="GeneID" id="19881541"/>
<dbReference type="RefSeq" id="XP_007604276.1">
    <property type="nucleotide sequence ID" value="XM_007604214.1"/>
</dbReference>
<comment type="similarity">
    <text evidence="1">Belongs to the RNA polymerase beta' chain family.</text>
</comment>
<dbReference type="InterPro" id="IPR007081">
    <property type="entry name" value="RNA_pol_Rpb1_5"/>
</dbReference>
<reference evidence="10" key="1">
    <citation type="submission" date="2011-05" db="EMBL/GenBank/DDBJ databases">
        <title>The genome sequence of Vittaforma corneae strain ATCC 50505.</title>
        <authorList>
            <consortium name="The Broad Institute Genome Sequencing Platform"/>
            <person name="Cuomo C."/>
            <person name="Didier E."/>
            <person name="Bowers L."/>
            <person name="Young S.K."/>
            <person name="Zeng Q."/>
            <person name="Gargeya S."/>
            <person name="Fitzgerald M."/>
            <person name="Haas B."/>
            <person name="Abouelleil A."/>
            <person name="Alvarado L."/>
            <person name="Arachchi H.M."/>
            <person name="Berlin A."/>
            <person name="Chapman S.B."/>
            <person name="Gearin G."/>
            <person name="Goldberg J."/>
            <person name="Griggs A."/>
            <person name="Gujja S."/>
            <person name="Hansen M."/>
            <person name="Heiman D."/>
            <person name="Howarth C."/>
            <person name="Larimer J."/>
            <person name="Lui A."/>
            <person name="MacDonald P.J.P."/>
            <person name="McCowen C."/>
            <person name="Montmayeur A."/>
            <person name="Murphy C."/>
            <person name="Neiman D."/>
            <person name="Pearson M."/>
            <person name="Priest M."/>
            <person name="Roberts A."/>
            <person name="Saif S."/>
            <person name="Shea T."/>
            <person name="Sisk P."/>
            <person name="Stolte C."/>
            <person name="Sykes S."/>
            <person name="Wortman J."/>
            <person name="Nusbaum C."/>
            <person name="Birren B."/>
        </authorList>
    </citation>
    <scope>NUCLEOTIDE SEQUENCE [LARGE SCALE GENOMIC DNA]</scope>
    <source>
        <strain evidence="10">ATCC 50505</strain>
    </source>
</reference>
<dbReference type="InterPro" id="IPR038120">
    <property type="entry name" value="Rpb1_funnel_sf"/>
</dbReference>
<dbReference type="EC" id="2.7.7.6" evidence="2"/>
<gene>
    <name evidence="9" type="ORF">VICG_00827</name>
</gene>
<dbReference type="Pfam" id="PF05000">
    <property type="entry name" value="RNA_pol_Rpb1_4"/>
    <property type="match status" value="1"/>
</dbReference>
<dbReference type="Pfam" id="PF04998">
    <property type="entry name" value="RNA_pol_Rpb1_5"/>
    <property type="match status" value="1"/>
</dbReference>